<evidence type="ECO:0000256" key="3">
    <source>
        <dbReference type="ARBA" id="ARBA00022989"/>
    </source>
</evidence>
<evidence type="ECO:0000256" key="4">
    <source>
        <dbReference type="ARBA" id="ARBA00023136"/>
    </source>
</evidence>
<dbReference type="Pfam" id="PF00226">
    <property type="entry name" value="DnaJ"/>
    <property type="match status" value="1"/>
</dbReference>
<keyword evidence="2" id="KW-0812">Transmembrane</keyword>
<evidence type="ECO:0000256" key="1">
    <source>
        <dbReference type="ARBA" id="ARBA00004167"/>
    </source>
</evidence>
<comment type="subcellular location">
    <subcellularLocation>
        <location evidence="1">Membrane</location>
        <topology evidence="1">Single-pass membrane protein</topology>
    </subcellularLocation>
</comment>
<evidence type="ECO:0000313" key="6">
    <source>
        <dbReference type="EMBL" id="CAD1828457.1"/>
    </source>
</evidence>
<dbReference type="SUPFAM" id="SSF46565">
    <property type="entry name" value="Chaperone J-domain"/>
    <property type="match status" value="1"/>
</dbReference>
<dbReference type="GO" id="GO:0071218">
    <property type="term" value="P:cellular response to misfolded protein"/>
    <property type="evidence" value="ECO:0007669"/>
    <property type="project" value="TreeGrafter"/>
</dbReference>
<dbReference type="InterPro" id="IPR015399">
    <property type="entry name" value="DUF1977_DnaJ-like"/>
</dbReference>
<dbReference type="AlphaFoldDB" id="A0A6V7PC41"/>
<feature type="domain" description="J" evidence="5">
    <location>
        <begin position="99"/>
        <end position="163"/>
    </location>
</feature>
<organism evidence="6">
    <name type="scientific">Ananas comosus var. bracteatus</name>
    <name type="common">red pineapple</name>
    <dbReference type="NCBI Taxonomy" id="296719"/>
    <lineage>
        <taxon>Eukaryota</taxon>
        <taxon>Viridiplantae</taxon>
        <taxon>Streptophyta</taxon>
        <taxon>Embryophyta</taxon>
        <taxon>Tracheophyta</taxon>
        <taxon>Spermatophyta</taxon>
        <taxon>Magnoliopsida</taxon>
        <taxon>Liliopsida</taxon>
        <taxon>Poales</taxon>
        <taxon>Bromeliaceae</taxon>
        <taxon>Bromelioideae</taxon>
        <taxon>Ananas</taxon>
    </lineage>
</organism>
<dbReference type="GO" id="GO:0005789">
    <property type="term" value="C:endoplasmic reticulum membrane"/>
    <property type="evidence" value="ECO:0007669"/>
    <property type="project" value="TreeGrafter"/>
</dbReference>
<dbReference type="Gene3D" id="1.10.287.110">
    <property type="entry name" value="DnaJ domain"/>
    <property type="match status" value="1"/>
</dbReference>
<dbReference type="InterPro" id="IPR051100">
    <property type="entry name" value="DnaJ_subfamily_B/C"/>
</dbReference>
<dbReference type="CDD" id="cd06257">
    <property type="entry name" value="DnaJ"/>
    <property type="match status" value="1"/>
</dbReference>
<sequence length="326" mass="38131">MDSNKDEAERCLKKAESAVASGDKQRAIKFIRIAQRLNPNLPIDDLLAASEKLDGSNFTTADQVIEETKSSTDSGPSNGDRSYTEEHVRLIREIKRNKDYYAILGVEKSCLAEEIRRAYRKLSLKVHPDKNTAPGAEEAFKSVCKAFKCLSDEQLRQDYDQVGVVDDHEYEQQAWNTMMRRRRRRATRNEFFDEDFDADEIFRSFFYGSQGDVFHAHNVYRPRGMGGNEWIIIISIRHQEYSLQKSYNHRIPKVTEKHGVEYFVRKEDFEQRFPQGSSVRDNLENHVLRDYKSILGRYCHFEMQRRQWAKNYPTPHCDKLRSLAAA</sequence>
<proteinExistence type="predicted"/>
<reference evidence="6" key="1">
    <citation type="submission" date="2020-07" db="EMBL/GenBank/DDBJ databases">
        <authorList>
            <person name="Lin J."/>
        </authorList>
    </citation>
    <scope>NUCLEOTIDE SEQUENCE</scope>
</reference>
<dbReference type="PRINTS" id="PR00625">
    <property type="entry name" value="JDOMAIN"/>
</dbReference>
<keyword evidence="3" id="KW-1133">Transmembrane helix</keyword>
<protein>
    <recommendedName>
        <fullName evidence="5">J domain-containing protein</fullName>
    </recommendedName>
</protein>
<accession>A0A6V7PC41</accession>
<evidence type="ECO:0000256" key="2">
    <source>
        <dbReference type="ARBA" id="ARBA00022692"/>
    </source>
</evidence>
<dbReference type="PROSITE" id="PS50076">
    <property type="entry name" value="DNAJ_2"/>
    <property type="match status" value="1"/>
</dbReference>
<keyword evidence="4" id="KW-0472">Membrane</keyword>
<evidence type="ECO:0000259" key="5">
    <source>
        <dbReference type="PROSITE" id="PS50076"/>
    </source>
</evidence>
<dbReference type="InterPro" id="IPR036869">
    <property type="entry name" value="J_dom_sf"/>
</dbReference>
<dbReference type="SMART" id="SM00271">
    <property type="entry name" value="DnaJ"/>
    <property type="match status" value="1"/>
</dbReference>
<dbReference type="InterPro" id="IPR001623">
    <property type="entry name" value="DnaJ_domain"/>
</dbReference>
<dbReference type="Pfam" id="PF09320">
    <property type="entry name" value="DUF1977"/>
    <property type="match status" value="1"/>
</dbReference>
<dbReference type="PANTHER" id="PTHR43908">
    <property type="entry name" value="AT29763P-RELATED"/>
    <property type="match status" value="1"/>
</dbReference>
<name>A0A6V7PC41_ANACO</name>
<dbReference type="GO" id="GO:0030544">
    <property type="term" value="F:Hsp70 protein binding"/>
    <property type="evidence" value="ECO:0007669"/>
    <property type="project" value="TreeGrafter"/>
</dbReference>
<dbReference type="EMBL" id="LR862147">
    <property type="protein sequence ID" value="CAD1828457.1"/>
    <property type="molecule type" value="Genomic_DNA"/>
</dbReference>
<dbReference type="PANTHER" id="PTHR43908:SF5">
    <property type="entry name" value="CHAPERONE PROTEIN DNAJ 49"/>
    <property type="match status" value="1"/>
</dbReference>
<gene>
    <name evidence="6" type="ORF">CB5_LOCUS11668</name>
</gene>